<evidence type="ECO:0000256" key="7">
    <source>
        <dbReference type="ARBA" id="ARBA00023136"/>
    </source>
</evidence>
<dbReference type="GO" id="GO:0005886">
    <property type="term" value="C:plasma membrane"/>
    <property type="evidence" value="ECO:0007669"/>
    <property type="project" value="UniProtKB-SubCell"/>
</dbReference>
<dbReference type="EMBL" id="BOQP01000050">
    <property type="protein sequence ID" value="GIM82152.1"/>
    <property type="molecule type" value="Genomic_DNA"/>
</dbReference>
<evidence type="ECO:0000313" key="9">
    <source>
        <dbReference type="EMBL" id="GIM82152.1"/>
    </source>
</evidence>
<keyword evidence="6 8" id="KW-1133">Transmembrane helix</keyword>
<evidence type="ECO:0000313" key="10">
    <source>
        <dbReference type="Proteomes" id="UP000680865"/>
    </source>
</evidence>
<evidence type="ECO:0000256" key="2">
    <source>
        <dbReference type="ARBA" id="ARBA00009142"/>
    </source>
</evidence>
<comment type="subcellular location">
    <subcellularLocation>
        <location evidence="1 8">Cell membrane</location>
        <topology evidence="1 8">Multi-pass membrane protein</topology>
    </subcellularLocation>
</comment>
<dbReference type="Proteomes" id="UP000680865">
    <property type="component" value="Unassembled WGS sequence"/>
</dbReference>
<dbReference type="Pfam" id="PF01925">
    <property type="entry name" value="TauE"/>
    <property type="match status" value="1"/>
</dbReference>
<dbReference type="RefSeq" id="WP_213002400.1">
    <property type="nucleotide sequence ID" value="NZ_BAAATW010000018.1"/>
</dbReference>
<gene>
    <name evidence="9" type="ORF">Aco04nite_80150</name>
</gene>
<sequence>MLQALAILAAGFWAGMINVVVGSGTLVTFPVLLLFGYSPLVANVSNNIGLVGGGITGTLGYRSELAGRAATLKRLLPASALGGISGALLLLVLPAGAFQAIVPVLIVVGLVMVVWGPAIQRAARRRRTGLPAVATTADPLEAAGPGPHYRAAIVAGVYVLGIYGGYFGAAQGVLLVGLLSVLTTATLQSITGLKNLLTTVVNAVAAITFMAVSWHSVNWTVVLLISVGSALGGVAGARVGRRLSPLLLRTIIVIVGLAALVRLLFFS</sequence>
<keyword evidence="10" id="KW-1185">Reference proteome</keyword>
<dbReference type="InterPro" id="IPR052017">
    <property type="entry name" value="TSUP"/>
</dbReference>
<evidence type="ECO:0000256" key="5">
    <source>
        <dbReference type="ARBA" id="ARBA00022692"/>
    </source>
</evidence>
<comment type="caution">
    <text evidence="9">The sequence shown here is derived from an EMBL/GenBank/DDBJ whole genome shotgun (WGS) entry which is preliminary data.</text>
</comment>
<dbReference type="InterPro" id="IPR002781">
    <property type="entry name" value="TM_pro_TauE-like"/>
</dbReference>
<comment type="similarity">
    <text evidence="2 8">Belongs to the 4-toluene sulfonate uptake permease (TSUP) (TC 2.A.102) family.</text>
</comment>
<dbReference type="AlphaFoldDB" id="A0A919VWB6"/>
<name>A0A919VWB6_9ACTN</name>
<feature type="transmembrane region" description="Helical" evidence="8">
    <location>
        <begin position="246"/>
        <end position="265"/>
    </location>
</feature>
<keyword evidence="4 8" id="KW-1003">Cell membrane</keyword>
<evidence type="ECO:0000256" key="1">
    <source>
        <dbReference type="ARBA" id="ARBA00004651"/>
    </source>
</evidence>
<feature type="transmembrane region" description="Helical" evidence="8">
    <location>
        <begin position="197"/>
        <end position="215"/>
    </location>
</feature>
<protein>
    <recommendedName>
        <fullName evidence="8">Probable membrane transporter protein</fullName>
    </recommendedName>
</protein>
<evidence type="ECO:0000256" key="8">
    <source>
        <dbReference type="RuleBase" id="RU363041"/>
    </source>
</evidence>
<keyword evidence="3" id="KW-0813">Transport</keyword>
<accession>A0A919VWB6</accession>
<dbReference type="PANTHER" id="PTHR30269:SF0">
    <property type="entry name" value="MEMBRANE TRANSPORTER PROTEIN YFCA-RELATED"/>
    <property type="match status" value="1"/>
</dbReference>
<feature type="transmembrane region" description="Helical" evidence="8">
    <location>
        <begin position="46"/>
        <end position="63"/>
    </location>
</feature>
<feature type="transmembrane region" description="Helical" evidence="8">
    <location>
        <begin position="75"/>
        <end position="94"/>
    </location>
</feature>
<reference evidence="9" key="1">
    <citation type="submission" date="2021-03" db="EMBL/GenBank/DDBJ databases">
        <title>Whole genome shotgun sequence of Actinoplanes consettensis NBRC 14913.</title>
        <authorList>
            <person name="Komaki H."/>
            <person name="Tamura T."/>
        </authorList>
    </citation>
    <scope>NUCLEOTIDE SEQUENCE</scope>
    <source>
        <strain evidence="9">NBRC 14913</strain>
    </source>
</reference>
<feature type="transmembrane region" description="Helical" evidence="8">
    <location>
        <begin position="149"/>
        <end position="166"/>
    </location>
</feature>
<organism evidence="9 10">
    <name type="scientific">Winogradskya consettensis</name>
    <dbReference type="NCBI Taxonomy" id="113560"/>
    <lineage>
        <taxon>Bacteria</taxon>
        <taxon>Bacillati</taxon>
        <taxon>Actinomycetota</taxon>
        <taxon>Actinomycetes</taxon>
        <taxon>Micromonosporales</taxon>
        <taxon>Micromonosporaceae</taxon>
        <taxon>Winogradskya</taxon>
    </lineage>
</organism>
<feature type="transmembrane region" description="Helical" evidence="8">
    <location>
        <begin position="100"/>
        <end position="119"/>
    </location>
</feature>
<feature type="transmembrane region" description="Helical" evidence="8">
    <location>
        <begin position="221"/>
        <end position="239"/>
    </location>
</feature>
<dbReference type="PANTHER" id="PTHR30269">
    <property type="entry name" value="TRANSMEMBRANE PROTEIN YFCA"/>
    <property type="match status" value="1"/>
</dbReference>
<evidence type="ECO:0000256" key="4">
    <source>
        <dbReference type="ARBA" id="ARBA00022475"/>
    </source>
</evidence>
<keyword evidence="7 8" id="KW-0472">Membrane</keyword>
<proteinExistence type="inferred from homology"/>
<evidence type="ECO:0000256" key="6">
    <source>
        <dbReference type="ARBA" id="ARBA00022989"/>
    </source>
</evidence>
<keyword evidence="5 8" id="KW-0812">Transmembrane</keyword>
<evidence type="ECO:0000256" key="3">
    <source>
        <dbReference type="ARBA" id="ARBA00022448"/>
    </source>
</evidence>